<evidence type="ECO:0008006" key="8">
    <source>
        <dbReference type="Google" id="ProtNLM"/>
    </source>
</evidence>
<feature type="transmembrane region" description="Helical" evidence="5">
    <location>
        <begin position="6"/>
        <end position="31"/>
    </location>
</feature>
<keyword evidence="3 5" id="KW-1133">Transmembrane helix</keyword>
<dbReference type="PANTHER" id="PTHR23112">
    <property type="entry name" value="G PROTEIN-COUPLED RECEPTOR 157-RELATED"/>
    <property type="match status" value="1"/>
</dbReference>
<keyword evidence="2 5" id="KW-0812">Transmembrane</keyword>
<evidence type="ECO:0000256" key="2">
    <source>
        <dbReference type="ARBA" id="ARBA00022692"/>
    </source>
</evidence>
<evidence type="ECO:0000313" key="6">
    <source>
        <dbReference type="EMBL" id="OMJ83755.1"/>
    </source>
</evidence>
<dbReference type="SUPFAM" id="SSF81321">
    <property type="entry name" value="Family A G protein-coupled receptor-like"/>
    <property type="match status" value="1"/>
</dbReference>
<comment type="subcellular location">
    <subcellularLocation>
        <location evidence="1">Membrane</location>
        <topology evidence="1">Multi-pass membrane protein</topology>
    </subcellularLocation>
</comment>
<dbReference type="GO" id="GO:0004930">
    <property type="term" value="F:G protein-coupled receptor activity"/>
    <property type="evidence" value="ECO:0007669"/>
    <property type="project" value="TreeGrafter"/>
</dbReference>
<evidence type="ECO:0000313" key="7">
    <source>
        <dbReference type="Proteomes" id="UP000187209"/>
    </source>
</evidence>
<keyword evidence="7" id="KW-1185">Reference proteome</keyword>
<gene>
    <name evidence="6" type="ORF">SteCoe_15232</name>
</gene>
<name>A0A1R2C498_9CILI</name>
<evidence type="ECO:0000256" key="4">
    <source>
        <dbReference type="ARBA" id="ARBA00023136"/>
    </source>
</evidence>
<feature type="transmembrane region" description="Helical" evidence="5">
    <location>
        <begin position="74"/>
        <end position="96"/>
    </location>
</feature>
<evidence type="ECO:0000256" key="3">
    <source>
        <dbReference type="ARBA" id="ARBA00022989"/>
    </source>
</evidence>
<dbReference type="GO" id="GO:0005886">
    <property type="term" value="C:plasma membrane"/>
    <property type="evidence" value="ECO:0007669"/>
    <property type="project" value="TreeGrafter"/>
</dbReference>
<protein>
    <recommendedName>
        <fullName evidence="8">G-protein coupled receptors family 2 profile 2 domain-containing protein</fullName>
    </recommendedName>
</protein>
<feature type="transmembrane region" description="Helical" evidence="5">
    <location>
        <begin position="43"/>
        <end position="62"/>
    </location>
</feature>
<reference evidence="6 7" key="1">
    <citation type="submission" date="2016-11" db="EMBL/GenBank/DDBJ databases">
        <title>The macronuclear genome of Stentor coeruleus: a giant cell with tiny introns.</title>
        <authorList>
            <person name="Slabodnick M."/>
            <person name="Ruby J.G."/>
            <person name="Reiff S.B."/>
            <person name="Swart E.C."/>
            <person name="Gosai S."/>
            <person name="Prabakaran S."/>
            <person name="Witkowska E."/>
            <person name="Larue G.E."/>
            <person name="Fisher S."/>
            <person name="Freeman R.M."/>
            <person name="Gunawardena J."/>
            <person name="Chu W."/>
            <person name="Stover N.A."/>
            <person name="Gregory B.D."/>
            <person name="Nowacki M."/>
            <person name="Derisi J."/>
            <person name="Roy S.W."/>
            <person name="Marshall W.F."/>
            <person name="Sood P."/>
        </authorList>
    </citation>
    <scope>NUCLEOTIDE SEQUENCE [LARGE SCALE GENOMIC DNA]</scope>
    <source>
        <strain evidence="6">WM001</strain>
    </source>
</reference>
<organism evidence="6 7">
    <name type="scientific">Stentor coeruleus</name>
    <dbReference type="NCBI Taxonomy" id="5963"/>
    <lineage>
        <taxon>Eukaryota</taxon>
        <taxon>Sar</taxon>
        <taxon>Alveolata</taxon>
        <taxon>Ciliophora</taxon>
        <taxon>Postciliodesmatophora</taxon>
        <taxon>Heterotrichea</taxon>
        <taxon>Heterotrichida</taxon>
        <taxon>Stentoridae</taxon>
        <taxon>Stentor</taxon>
    </lineage>
</organism>
<dbReference type="AlphaFoldDB" id="A0A1R2C498"/>
<evidence type="ECO:0000256" key="1">
    <source>
        <dbReference type="ARBA" id="ARBA00004141"/>
    </source>
</evidence>
<keyword evidence="4 5" id="KW-0472">Membrane</keyword>
<accession>A0A1R2C498</accession>
<dbReference type="PANTHER" id="PTHR23112:SF0">
    <property type="entry name" value="TRANSMEMBRANE PROTEIN 116"/>
    <property type="match status" value="1"/>
</dbReference>
<dbReference type="Proteomes" id="UP000187209">
    <property type="component" value="Unassembled WGS sequence"/>
</dbReference>
<dbReference type="GO" id="GO:0007189">
    <property type="term" value="P:adenylate cyclase-activating G protein-coupled receptor signaling pathway"/>
    <property type="evidence" value="ECO:0007669"/>
    <property type="project" value="TreeGrafter"/>
</dbReference>
<dbReference type="Gene3D" id="1.20.1070.10">
    <property type="entry name" value="Rhodopsin 7-helix transmembrane proteins"/>
    <property type="match status" value="1"/>
</dbReference>
<feature type="transmembrane region" description="Helical" evidence="5">
    <location>
        <begin position="197"/>
        <end position="218"/>
    </location>
</feature>
<feature type="transmembrane region" description="Helical" evidence="5">
    <location>
        <begin position="149"/>
        <end position="176"/>
    </location>
</feature>
<dbReference type="EMBL" id="MPUH01000292">
    <property type="protein sequence ID" value="OMJ83755.1"/>
    <property type="molecule type" value="Genomic_DNA"/>
</dbReference>
<sequence length="290" mass="33083">METEQQGLYLLTVLCSLISLLSCCFLLLTCAMTQLWKTTSVRFVMYLTIANIVTGLILLIPTNKYSFMCGFQEHVLTFAFYVPLVLGAILLHYAYWKIVLENKFSNALEVRYLGIALTPSLILSLPPFVSEEMGNNCWDGNHSPLEAVVSSYGFLILYTIGALVCFALVLGIYYYFKLYSKGYYTEQYERKYEKLKLVGRYSLIIYGSGLVLYIYGILNMINRHKRALDFMAMFIHASCGAITLTLFLSSNKVRRRMAEYFKTQSRSEIVPNESVNFTSVTGMLDSRLSD</sequence>
<proteinExistence type="predicted"/>
<feature type="transmembrane region" description="Helical" evidence="5">
    <location>
        <begin position="230"/>
        <end position="248"/>
    </location>
</feature>
<comment type="caution">
    <text evidence="6">The sequence shown here is derived from an EMBL/GenBank/DDBJ whole genome shotgun (WGS) entry which is preliminary data.</text>
</comment>
<evidence type="ECO:0000256" key="5">
    <source>
        <dbReference type="SAM" id="Phobius"/>
    </source>
</evidence>